<keyword evidence="7" id="KW-1185">Reference proteome</keyword>
<dbReference type="SUPFAM" id="SSF74788">
    <property type="entry name" value="Cullin repeat-like"/>
    <property type="match status" value="1"/>
</dbReference>
<dbReference type="PANTHER" id="PTHR11932">
    <property type="entry name" value="CULLIN"/>
    <property type="match status" value="1"/>
</dbReference>
<dbReference type="SUPFAM" id="SSF75632">
    <property type="entry name" value="Cullin homology domain"/>
    <property type="match status" value="1"/>
</dbReference>
<name>A0A1X2HF82_SYNRA</name>
<dbReference type="Pfam" id="PF10557">
    <property type="entry name" value="Cullin_Nedd8"/>
    <property type="match status" value="1"/>
</dbReference>
<dbReference type="Gene3D" id="1.20.1310.10">
    <property type="entry name" value="Cullin Repeats"/>
    <property type="match status" value="4"/>
</dbReference>
<comment type="caution">
    <text evidence="6">The sequence shown here is derived from an EMBL/GenBank/DDBJ whole genome shotgun (WGS) entry which is preliminary data.</text>
</comment>
<dbReference type="SMART" id="SM00182">
    <property type="entry name" value="CULLIN"/>
    <property type="match status" value="1"/>
</dbReference>
<dbReference type="PROSITE" id="PS50069">
    <property type="entry name" value="CULLIN_2"/>
    <property type="match status" value="1"/>
</dbReference>
<dbReference type="InterPro" id="IPR045093">
    <property type="entry name" value="Cullin"/>
</dbReference>
<dbReference type="InterPro" id="IPR001373">
    <property type="entry name" value="Cullin_N"/>
</dbReference>
<comment type="similarity">
    <text evidence="1 2 3">Belongs to the cullin family.</text>
</comment>
<dbReference type="InterPro" id="IPR059120">
    <property type="entry name" value="Cullin-like_AB"/>
</dbReference>
<accession>A0A1X2HF82</accession>
<proteinExistence type="inferred from homology"/>
<evidence type="ECO:0000313" key="6">
    <source>
        <dbReference type="EMBL" id="ORY97569.1"/>
    </source>
</evidence>
<sequence>MADPIAKRVKYDVQSPKSNNGVDQRVKVERVRLQQLNLNHQNLRVDRTKQRQPQQFSKLTLDRTVLLDAAHRSSRQILDLSLLEKDVADMLDNNEIRKRDTFEQKWEILSKHLQDVWNDQQTSYSVVPYEICEDLCRWDNADKLYENVVDNIKRRCLRLADHFAALAPKNREFLSVFVKSYLSFRSQLKTVCTMCSELDYRYAYPKKGQHLHDLSMELYRDTLFSVFCIRERLIANTYAIVRKERSRMMAANELLYQLMEMMQECHIYTLHFEPRLVAHIEENYENIAASILSESPNIRAYLDAADTMFKDEKDGHVSDYLPAETKEKILDIAWTQLYRAPLNRIIEKGAVKLLETNDMKTLRRLYVIAKDVELTSLQEALVSFIKIKCQPRLDKNADDGTLVSYLITFQRRLDLLFQDSFDNDVLLINRVRETFVALFQQRKDDIAEIFACYFDYRLKDVAQENNKLDVAVQLLRFVPGKDLFEAVYKHQMVKRLVNPVSSKSVSLKVEAQIVQKLSAVCDPEFVSAAERMLKDLENADKINQQIQLKRSAISVNVRVLAQSLWPTVQTSSARLPEELRPLQRQFEQAYLSKYKKQHLVWNHPASSCVLETRYQFPSHVIATIAQTSVLLLYNHKTTYTYAEIKSKTGMRSMELTRILQSLCMNRKTPNQPSLSGDNDRNSLLLKHPSNPHIHPTDEFTYNPNYTRSASRINIMNAIDTDTKEVQRKVVNEDVKQSRRNQMDAALVRVVKREKVLTLSDLLLSTTNALRFPVHDDELLSRIEDLAKKEFFTVDEDTVTYKQ</sequence>
<dbReference type="AlphaFoldDB" id="A0A1X2HF82"/>
<feature type="domain" description="Cullin family profile" evidence="5">
    <location>
        <begin position="445"/>
        <end position="663"/>
    </location>
</feature>
<dbReference type="InParanoid" id="A0A1X2HF82"/>
<dbReference type="InterPro" id="IPR016159">
    <property type="entry name" value="Cullin_repeat-like_dom_sf"/>
</dbReference>
<evidence type="ECO:0000256" key="1">
    <source>
        <dbReference type="ARBA" id="ARBA00006019"/>
    </source>
</evidence>
<evidence type="ECO:0000259" key="5">
    <source>
        <dbReference type="PROSITE" id="PS50069"/>
    </source>
</evidence>
<dbReference type="InterPro" id="IPR036388">
    <property type="entry name" value="WH-like_DNA-bd_sf"/>
</dbReference>
<dbReference type="STRING" id="13706.A0A1X2HF82"/>
<protein>
    <submittedName>
        <fullName evidence="6">Cullin family-domain-containing protein</fullName>
    </submittedName>
</protein>
<reference evidence="6 7" key="1">
    <citation type="submission" date="2016-07" db="EMBL/GenBank/DDBJ databases">
        <title>Pervasive Adenine N6-methylation of Active Genes in Fungi.</title>
        <authorList>
            <consortium name="DOE Joint Genome Institute"/>
            <person name="Mondo S.J."/>
            <person name="Dannebaum R.O."/>
            <person name="Kuo R.C."/>
            <person name="Labutti K."/>
            <person name="Haridas S."/>
            <person name="Kuo A."/>
            <person name="Salamov A."/>
            <person name="Ahrendt S.R."/>
            <person name="Lipzen A."/>
            <person name="Sullivan W."/>
            <person name="Andreopoulos W.B."/>
            <person name="Clum A."/>
            <person name="Lindquist E."/>
            <person name="Daum C."/>
            <person name="Ramamoorthy G.K."/>
            <person name="Gryganskyi A."/>
            <person name="Culley D."/>
            <person name="Magnuson J.K."/>
            <person name="James T.Y."/>
            <person name="O'Malley M.A."/>
            <person name="Stajich J.E."/>
            <person name="Spatafora J.W."/>
            <person name="Visel A."/>
            <person name="Grigoriev I.V."/>
        </authorList>
    </citation>
    <scope>NUCLEOTIDE SEQUENCE [LARGE SCALE GENOMIC DNA]</scope>
    <source>
        <strain evidence="6 7">NRRL 2496</strain>
    </source>
</reference>
<organism evidence="6 7">
    <name type="scientific">Syncephalastrum racemosum</name>
    <name type="common">Filamentous fungus</name>
    <dbReference type="NCBI Taxonomy" id="13706"/>
    <lineage>
        <taxon>Eukaryota</taxon>
        <taxon>Fungi</taxon>
        <taxon>Fungi incertae sedis</taxon>
        <taxon>Mucoromycota</taxon>
        <taxon>Mucoromycotina</taxon>
        <taxon>Mucoromycetes</taxon>
        <taxon>Mucorales</taxon>
        <taxon>Syncephalastraceae</taxon>
        <taxon>Syncephalastrum</taxon>
    </lineage>
</organism>
<dbReference type="Pfam" id="PF00888">
    <property type="entry name" value="Cullin"/>
    <property type="match status" value="1"/>
</dbReference>
<dbReference type="EMBL" id="MCGN01000004">
    <property type="protein sequence ID" value="ORY97569.1"/>
    <property type="molecule type" value="Genomic_DNA"/>
</dbReference>
<feature type="compositionally biased region" description="Basic and acidic residues" evidence="4">
    <location>
        <begin position="1"/>
        <end position="11"/>
    </location>
</feature>
<dbReference type="InterPro" id="IPR036390">
    <property type="entry name" value="WH_DNA-bd_sf"/>
</dbReference>
<dbReference type="OMA" id="RINIMNA"/>
<dbReference type="InterPro" id="IPR019559">
    <property type="entry name" value="Cullin_neddylation_domain"/>
</dbReference>
<dbReference type="SUPFAM" id="SSF46785">
    <property type="entry name" value="Winged helix' DNA-binding domain"/>
    <property type="match status" value="1"/>
</dbReference>
<evidence type="ECO:0000256" key="4">
    <source>
        <dbReference type="SAM" id="MobiDB-lite"/>
    </source>
</evidence>
<evidence type="ECO:0000256" key="3">
    <source>
        <dbReference type="RuleBase" id="RU003829"/>
    </source>
</evidence>
<dbReference type="InterPro" id="IPR036317">
    <property type="entry name" value="Cullin_homology_sf"/>
</dbReference>
<gene>
    <name evidence="6" type="ORF">BCR43DRAFT_513955</name>
</gene>
<dbReference type="Pfam" id="PF26557">
    <property type="entry name" value="Cullin_AB"/>
    <property type="match status" value="1"/>
</dbReference>
<dbReference type="InterPro" id="IPR016158">
    <property type="entry name" value="Cullin_homology"/>
</dbReference>
<dbReference type="GO" id="GO:0006511">
    <property type="term" value="P:ubiquitin-dependent protein catabolic process"/>
    <property type="evidence" value="ECO:0007669"/>
    <property type="project" value="InterPro"/>
</dbReference>
<feature type="region of interest" description="Disordered" evidence="4">
    <location>
        <begin position="1"/>
        <end position="20"/>
    </location>
</feature>
<evidence type="ECO:0000313" key="7">
    <source>
        <dbReference type="Proteomes" id="UP000242180"/>
    </source>
</evidence>
<dbReference type="GO" id="GO:0031625">
    <property type="term" value="F:ubiquitin protein ligase binding"/>
    <property type="evidence" value="ECO:0007669"/>
    <property type="project" value="InterPro"/>
</dbReference>
<dbReference type="SMART" id="SM00884">
    <property type="entry name" value="Cullin_Nedd8"/>
    <property type="match status" value="1"/>
</dbReference>
<dbReference type="Gene3D" id="1.10.10.10">
    <property type="entry name" value="Winged helix-like DNA-binding domain superfamily/Winged helix DNA-binding domain"/>
    <property type="match status" value="1"/>
</dbReference>
<dbReference type="Proteomes" id="UP000242180">
    <property type="component" value="Unassembled WGS sequence"/>
</dbReference>
<evidence type="ECO:0000256" key="2">
    <source>
        <dbReference type="PROSITE-ProRule" id="PRU00330"/>
    </source>
</evidence>
<dbReference type="Gene3D" id="3.30.230.130">
    <property type="entry name" value="Cullin, Chain C, Domain 2"/>
    <property type="match status" value="1"/>
</dbReference>